<feature type="compositionally biased region" description="Low complexity" evidence="1">
    <location>
        <begin position="145"/>
        <end position="157"/>
    </location>
</feature>
<reference evidence="4" key="1">
    <citation type="submission" date="2016-06" db="EMBL/GenBank/DDBJ databases">
        <authorList>
            <person name="Varghese N."/>
            <person name="Submissions Spin"/>
        </authorList>
    </citation>
    <scope>NUCLEOTIDE SEQUENCE [LARGE SCALE GENOMIC DNA]</scope>
    <source>
        <strain evidence="4">DSM 43819</strain>
    </source>
</reference>
<proteinExistence type="predicted"/>
<feature type="region of interest" description="Disordered" evidence="1">
    <location>
        <begin position="1"/>
        <end position="58"/>
    </location>
</feature>
<evidence type="ECO:0000313" key="3">
    <source>
        <dbReference type="EMBL" id="SCG39235.1"/>
    </source>
</evidence>
<dbReference type="OrthoDB" id="3393649at2"/>
<keyword evidence="2" id="KW-1133">Transmembrane helix</keyword>
<evidence type="ECO:0000256" key="2">
    <source>
        <dbReference type="SAM" id="Phobius"/>
    </source>
</evidence>
<keyword evidence="2" id="KW-0812">Transmembrane</keyword>
<evidence type="ECO:0000313" key="4">
    <source>
        <dbReference type="Proteomes" id="UP000198221"/>
    </source>
</evidence>
<feature type="region of interest" description="Disordered" evidence="1">
    <location>
        <begin position="190"/>
        <end position="213"/>
    </location>
</feature>
<gene>
    <name evidence="3" type="ORF">GA0070613_0621</name>
</gene>
<dbReference type="AlphaFoldDB" id="A0A1C5GZL6"/>
<evidence type="ECO:0000256" key="1">
    <source>
        <dbReference type="SAM" id="MobiDB-lite"/>
    </source>
</evidence>
<feature type="compositionally biased region" description="Low complexity" evidence="1">
    <location>
        <begin position="94"/>
        <end position="129"/>
    </location>
</feature>
<accession>A0A1C5GZL6</accession>
<sequence>MAEEELTQTGIRVGRWLPAVPGDPARAPDPAAVPRRFPDDGFPSDQPAADPIPDRAGREAVQLYARQPDAGWPGAGPVPAPPVAWAASPPPADPAVATPPAAAVSPAVATPPADGPPSAAAGGMAARPANVRGPATDRRRAAVDGAPAGPATRVGAARVRRRRRRAVQGAAVVAAAVLLLVYAGWGPRSDRGRRMPAAVPAPPTAATSSAAPAAARTTVPVTGAPAFPGGPLLSVDEEHVPAMVDLTALGARDWIHWGMNGGDTVQRKQAGTGEISDPGGERLQHGASVAGFGWTDGTPAGRQDGTRYGVFQRGAGKAFSLAVAGSGDLRTVRFFAGTFSAGARLELRLSGGGGVATREVPQVTGDRFVEYVIHFRAPRGTRLLVTWRALGVAGGENDGVSMEALTVS</sequence>
<feature type="transmembrane region" description="Helical" evidence="2">
    <location>
        <begin position="166"/>
        <end position="185"/>
    </location>
</feature>
<name>A0A1C5GZL6_9ACTN</name>
<keyword evidence="4" id="KW-1185">Reference proteome</keyword>
<feature type="region of interest" description="Disordered" evidence="1">
    <location>
        <begin position="86"/>
        <end position="158"/>
    </location>
</feature>
<protein>
    <submittedName>
        <fullName evidence="3">Uncharacterized protein</fullName>
    </submittedName>
</protein>
<dbReference type="EMBL" id="LT607754">
    <property type="protein sequence ID" value="SCG39235.1"/>
    <property type="molecule type" value="Genomic_DNA"/>
</dbReference>
<feature type="compositionally biased region" description="Low complexity" evidence="1">
    <location>
        <begin position="204"/>
        <end position="213"/>
    </location>
</feature>
<dbReference type="RefSeq" id="WP_089015711.1">
    <property type="nucleotide sequence ID" value="NZ_LT607754.1"/>
</dbReference>
<organism evidence="3 4">
    <name type="scientific">Micromonospora inositola</name>
    <dbReference type="NCBI Taxonomy" id="47865"/>
    <lineage>
        <taxon>Bacteria</taxon>
        <taxon>Bacillati</taxon>
        <taxon>Actinomycetota</taxon>
        <taxon>Actinomycetes</taxon>
        <taxon>Micromonosporales</taxon>
        <taxon>Micromonosporaceae</taxon>
        <taxon>Micromonospora</taxon>
    </lineage>
</organism>
<keyword evidence="2" id="KW-0472">Membrane</keyword>
<dbReference type="Proteomes" id="UP000198221">
    <property type="component" value="Chromosome I"/>
</dbReference>
<feature type="compositionally biased region" description="Low complexity" evidence="1">
    <location>
        <begin position="18"/>
        <end position="35"/>
    </location>
</feature>